<evidence type="ECO:0000313" key="2">
    <source>
        <dbReference type="Proteomes" id="UP001165064"/>
    </source>
</evidence>
<dbReference type="Proteomes" id="UP001165064">
    <property type="component" value="Unassembled WGS sequence"/>
</dbReference>
<evidence type="ECO:0000313" key="1">
    <source>
        <dbReference type="EMBL" id="GME81437.1"/>
    </source>
</evidence>
<comment type="caution">
    <text evidence="1">The sequence shown here is derived from an EMBL/GenBank/DDBJ whole genome shotgun (WGS) entry which is preliminary data.</text>
</comment>
<sequence>MWSFTESVLDYLELPNSNMSPKLRIDMYKRMMIVHNLTLFSNLLFRIDTWLEDTGGQFHFVSDGLIDAVRIGLQLRRRVLAHSQTSNWDGALKLSFQMVNMLEEQIMLLGIGNDVIATVDFETLSQAEEEQTNTNSAYMQI</sequence>
<organism evidence="1 2">
    <name type="scientific">Ambrosiozyma monospora</name>
    <name type="common">Yeast</name>
    <name type="synonym">Endomycopsis monosporus</name>
    <dbReference type="NCBI Taxonomy" id="43982"/>
    <lineage>
        <taxon>Eukaryota</taxon>
        <taxon>Fungi</taxon>
        <taxon>Dikarya</taxon>
        <taxon>Ascomycota</taxon>
        <taxon>Saccharomycotina</taxon>
        <taxon>Pichiomycetes</taxon>
        <taxon>Pichiales</taxon>
        <taxon>Pichiaceae</taxon>
        <taxon>Ambrosiozyma</taxon>
    </lineage>
</organism>
<protein>
    <submittedName>
        <fullName evidence="1">Unnamed protein product</fullName>
    </submittedName>
</protein>
<accession>A0ACB5T5C5</accession>
<gene>
    <name evidence="1" type="ORF">Amon02_000493300</name>
</gene>
<keyword evidence="2" id="KW-1185">Reference proteome</keyword>
<name>A0ACB5T5C5_AMBMO</name>
<reference evidence="1" key="1">
    <citation type="submission" date="2023-04" db="EMBL/GenBank/DDBJ databases">
        <title>Ambrosiozyma monospora NBRC 10751.</title>
        <authorList>
            <person name="Ichikawa N."/>
            <person name="Sato H."/>
            <person name="Tonouchi N."/>
        </authorList>
    </citation>
    <scope>NUCLEOTIDE SEQUENCE</scope>
    <source>
        <strain evidence="1">NBRC 10751</strain>
    </source>
</reference>
<proteinExistence type="predicted"/>
<dbReference type="EMBL" id="BSXS01003506">
    <property type="protein sequence ID" value="GME81437.1"/>
    <property type="molecule type" value="Genomic_DNA"/>
</dbReference>